<dbReference type="InterPro" id="IPR052183">
    <property type="entry name" value="IS_Transposase"/>
</dbReference>
<dbReference type="PANTHER" id="PTHR35528">
    <property type="entry name" value="BLL1675 PROTEIN"/>
    <property type="match status" value="1"/>
</dbReference>
<dbReference type="Proteomes" id="UP000199569">
    <property type="component" value="Unassembled WGS sequence"/>
</dbReference>
<protein>
    <recommendedName>
        <fullName evidence="3">Transposase</fullName>
    </recommendedName>
</protein>
<keyword evidence="2" id="KW-1185">Reference proteome</keyword>
<gene>
    <name evidence="1" type="ORF">SAMN02927923_03847</name>
</gene>
<reference evidence="1 2" key="1">
    <citation type="submission" date="2016-10" db="EMBL/GenBank/DDBJ databases">
        <authorList>
            <person name="de Groot N.N."/>
        </authorList>
    </citation>
    <scope>NUCLEOTIDE SEQUENCE [LARGE SCALE GENOMIC DNA]</scope>
    <source>
        <strain evidence="1 2">CGMCC 1.7666</strain>
    </source>
</reference>
<evidence type="ECO:0008006" key="3">
    <source>
        <dbReference type="Google" id="ProtNLM"/>
    </source>
</evidence>
<proteinExistence type="predicted"/>
<dbReference type="PANTHER" id="PTHR35528:SF3">
    <property type="entry name" value="BLL1675 PROTEIN"/>
    <property type="match status" value="1"/>
</dbReference>
<organism evidence="1 2">
    <name type="scientific">Microvirga guangxiensis</name>
    <dbReference type="NCBI Taxonomy" id="549386"/>
    <lineage>
        <taxon>Bacteria</taxon>
        <taxon>Pseudomonadati</taxon>
        <taxon>Pseudomonadota</taxon>
        <taxon>Alphaproteobacteria</taxon>
        <taxon>Hyphomicrobiales</taxon>
        <taxon>Methylobacteriaceae</taxon>
        <taxon>Microvirga</taxon>
    </lineage>
</organism>
<evidence type="ECO:0000313" key="1">
    <source>
        <dbReference type="EMBL" id="SCZ06798.1"/>
    </source>
</evidence>
<dbReference type="AlphaFoldDB" id="A0A1G5L354"/>
<accession>A0A1G5L354</accession>
<name>A0A1G5L354_9HYPH</name>
<dbReference type="STRING" id="549386.SAMN02927923_03847"/>
<dbReference type="EMBL" id="FMVJ01000013">
    <property type="protein sequence ID" value="SCZ06798.1"/>
    <property type="molecule type" value="Genomic_DNA"/>
</dbReference>
<sequence length="100" mass="11816">MTYRIYLVSLSTRYARRKPSGLSQTIQCLCLPPEVQIFRGRHFDRSVILPCIWWYLTYSLSLRDLEEMMVERGISVDHATVNRRTIYYAPLLLEAVMDLD</sequence>
<evidence type="ECO:0000313" key="2">
    <source>
        <dbReference type="Proteomes" id="UP000199569"/>
    </source>
</evidence>